<evidence type="ECO:0000256" key="2">
    <source>
        <dbReference type="ARBA" id="ARBA00022448"/>
    </source>
</evidence>
<keyword evidence="6" id="KW-0408">Iron</keyword>
<keyword evidence="5 11" id="KW-0812">Transmembrane</keyword>
<evidence type="ECO:0000256" key="10">
    <source>
        <dbReference type="ARBA" id="ARBA00023237"/>
    </source>
</evidence>
<feature type="chain" id="PRO_5018189852" evidence="14">
    <location>
        <begin position="29"/>
        <end position="815"/>
    </location>
</feature>
<evidence type="ECO:0000256" key="7">
    <source>
        <dbReference type="ARBA" id="ARBA00023065"/>
    </source>
</evidence>
<keyword evidence="10 11" id="KW-0998">Cell outer membrane</keyword>
<dbReference type="PANTHER" id="PTHR32552:SF81">
    <property type="entry name" value="TONB-DEPENDENT OUTER MEMBRANE RECEPTOR"/>
    <property type="match status" value="1"/>
</dbReference>
<dbReference type="SUPFAM" id="SSF56935">
    <property type="entry name" value="Porins"/>
    <property type="match status" value="1"/>
</dbReference>
<dbReference type="InterPro" id="IPR039426">
    <property type="entry name" value="TonB-dep_rcpt-like"/>
</dbReference>
<feature type="domain" description="TonB-dependent receptor-like beta-barrel" evidence="15">
    <location>
        <begin position="282"/>
        <end position="779"/>
    </location>
</feature>
<dbReference type="InterPro" id="IPR036942">
    <property type="entry name" value="Beta-barrel_TonB_sf"/>
</dbReference>
<evidence type="ECO:0000256" key="3">
    <source>
        <dbReference type="ARBA" id="ARBA00022452"/>
    </source>
</evidence>
<dbReference type="InterPro" id="IPR000531">
    <property type="entry name" value="Beta-barrel_TonB"/>
</dbReference>
<evidence type="ECO:0000313" key="17">
    <source>
        <dbReference type="EMBL" id="ROQ22443.1"/>
    </source>
</evidence>
<evidence type="ECO:0000256" key="13">
    <source>
        <dbReference type="RuleBase" id="RU003357"/>
    </source>
</evidence>
<evidence type="ECO:0000256" key="6">
    <source>
        <dbReference type="ARBA" id="ARBA00023004"/>
    </source>
</evidence>
<keyword evidence="17" id="KW-0675">Receptor</keyword>
<name>A0A3N1P211_9GAMM</name>
<dbReference type="GO" id="GO:0009279">
    <property type="term" value="C:cell outer membrane"/>
    <property type="evidence" value="ECO:0007669"/>
    <property type="project" value="UniProtKB-SubCell"/>
</dbReference>
<evidence type="ECO:0000256" key="12">
    <source>
        <dbReference type="PROSITE-ProRule" id="PRU10143"/>
    </source>
</evidence>
<comment type="subcellular location">
    <subcellularLocation>
        <location evidence="1 11">Cell outer membrane</location>
        <topology evidence="1 11">Multi-pass membrane protein</topology>
    </subcellularLocation>
</comment>
<dbReference type="RefSeq" id="WP_050659891.1">
    <property type="nucleotide sequence ID" value="NZ_JBLXAC010000009.1"/>
</dbReference>
<keyword evidence="14" id="KW-0732">Signal</keyword>
<dbReference type="GO" id="GO:0006826">
    <property type="term" value="P:iron ion transport"/>
    <property type="evidence" value="ECO:0007669"/>
    <property type="project" value="UniProtKB-KW"/>
</dbReference>
<dbReference type="AlphaFoldDB" id="A0A3N1P211"/>
<dbReference type="InterPro" id="IPR012910">
    <property type="entry name" value="Plug_dom"/>
</dbReference>
<keyword evidence="9 11" id="KW-0472">Membrane</keyword>
<keyword evidence="7" id="KW-0406">Ion transport</keyword>
<evidence type="ECO:0000259" key="15">
    <source>
        <dbReference type="Pfam" id="PF00593"/>
    </source>
</evidence>
<dbReference type="PROSITE" id="PS52016">
    <property type="entry name" value="TONB_DEPENDENT_REC_3"/>
    <property type="match status" value="1"/>
</dbReference>
<keyword evidence="2 11" id="KW-0813">Transport</keyword>
<evidence type="ECO:0000256" key="11">
    <source>
        <dbReference type="PROSITE-ProRule" id="PRU01360"/>
    </source>
</evidence>
<dbReference type="PROSITE" id="PS00430">
    <property type="entry name" value="TONB_DEPENDENT_REC_1"/>
    <property type="match status" value="1"/>
</dbReference>
<feature type="short sequence motif" description="TonB box" evidence="12">
    <location>
        <begin position="44"/>
        <end position="50"/>
    </location>
</feature>
<dbReference type="Pfam" id="PF00593">
    <property type="entry name" value="TonB_dep_Rec_b-barrel"/>
    <property type="match status" value="1"/>
</dbReference>
<comment type="caution">
    <text evidence="17">The sequence shown here is derived from an EMBL/GenBank/DDBJ whole genome shotgun (WGS) entry which is preliminary data.</text>
</comment>
<accession>A0A3N1P211</accession>
<evidence type="ECO:0000313" key="18">
    <source>
        <dbReference type="Proteomes" id="UP000268033"/>
    </source>
</evidence>
<evidence type="ECO:0000259" key="16">
    <source>
        <dbReference type="Pfam" id="PF07715"/>
    </source>
</evidence>
<protein>
    <submittedName>
        <fullName evidence="17">Iron complex outermembrane receptor protein</fullName>
    </submittedName>
</protein>
<organism evidence="17 18">
    <name type="scientific">Gallaecimonas pentaromativorans</name>
    <dbReference type="NCBI Taxonomy" id="584787"/>
    <lineage>
        <taxon>Bacteria</taxon>
        <taxon>Pseudomonadati</taxon>
        <taxon>Pseudomonadota</taxon>
        <taxon>Gammaproteobacteria</taxon>
        <taxon>Enterobacterales</taxon>
        <taxon>Gallaecimonadaceae</taxon>
        <taxon>Gallaecimonas</taxon>
    </lineage>
</organism>
<evidence type="ECO:0000256" key="1">
    <source>
        <dbReference type="ARBA" id="ARBA00004571"/>
    </source>
</evidence>
<proteinExistence type="inferred from homology"/>
<dbReference type="PANTHER" id="PTHR32552">
    <property type="entry name" value="FERRICHROME IRON RECEPTOR-RELATED"/>
    <property type="match status" value="1"/>
</dbReference>
<sequence>MNSINAKKLGFLAASVMAALQGLTPAMAADEQPKAKAASQEIETIEVTATRRVTSLRSTPVAVSAFSQDALDDNHVQQLSDLQGMVPSLHISQNGSQNTPMVYIRGIGSSDQTESGDPAVAFHVDGVYSARSQGASTLMFDLESAEILRGPQGTLFGRNATGGVVNLHTAKPRLDGFDAYLELGIGNYNKRTTRGMVNMPLADDWAVRVAVATDTADGNVNPTPGSVIGDKYGSTDMKAVRLSSLYVPSDKLSWFLSYENFIDQGSGQIPTRQGGSHPSAYIQVPGYNDYNVDSYRTRLDYHFDGGITASYIGGYTKSSRVSTWDRSWRPGNFEWGGCVDCGHKAVQHELQLQNADDSRLQWTVGYFYFKENNDVIFDIVHPDNDWDGGTGNNPNLYGTYRQPDRGLESNSLYAQGTYSLTDDWRVTLGARYTEDKRWDRGGRNIMCPQEVRTTAPLEPNTAPYDDGGLLGGLAPNKNTTAPGQCWVDTYNDASPKWDKTTGLGRIEWDFSSDVMFYASVATGFKSGTLQDGGHYNGTGPFTQSDLDAIIKANNDEHNQTAAYVAPETNTSYELGMKGDFLDSRMQLFVTLFSTRYKDLQVTSNVTSPTGADLLRKTNAGKATINGMEVESKWLVGENGKFTGSISVLDATYDDFKTTDSKYGADGTAFNPSAGNPNLPNLLDFSGNHLVNAPDFAATLEYQHYFYLKNGASLRPRVRLTYSSEIWFDPANRGDRPEGFKNEPYFADIDRQDAYAKWDTSVIYEPASGNWNLEFYIDNLTDKKIKSDQGRNFNDDVPNFMWQNPRQFGAKLKVRF</sequence>
<keyword evidence="3 11" id="KW-1134">Transmembrane beta strand</keyword>
<dbReference type="Gene3D" id="2.40.170.20">
    <property type="entry name" value="TonB-dependent receptor, beta-barrel domain"/>
    <property type="match status" value="1"/>
</dbReference>
<dbReference type="STRING" id="584787.GCA_001247655_00993"/>
<keyword evidence="18" id="KW-1185">Reference proteome</keyword>
<comment type="similarity">
    <text evidence="11 13">Belongs to the TonB-dependent receptor family.</text>
</comment>
<evidence type="ECO:0000256" key="5">
    <source>
        <dbReference type="ARBA" id="ARBA00022692"/>
    </source>
</evidence>
<gene>
    <name evidence="17" type="ORF">EDC28_11086</name>
</gene>
<evidence type="ECO:0000256" key="14">
    <source>
        <dbReference type="SAM" id="SignalP"/>
    </source>
</evidence>
<dbReference type="EMBL" id="RJUL01000010">
    <property type="protein sequence ID" value="ROQ22443.1"/>
    <property type="molecule type" value="Genomic_DNA"/>
</dbReference>
<dbReference type="Pfam" id="PF07715">
    <property type="entry name" value="Plug"/>
    <property type="match status" value="1"/>
</dbReference>
<evidence type="ECO:0000256" key="9">
    <source>
        <dbReference type="ARBA" id="ARBA00023136"/>
    </source>
</evidence>
<dbReference type="Proteomes" id="UP000268033">
    <property type="component" value="Unassembled WGS sequence"/>
</dbReference>
<dbReference type="InterPro" id="IPR010916">
    <property type="entry name" value="TonB_box_CS"/>
</dbReference>
<evidence type="ECO:0000256" key="8">
    <source>
        <dbReference type="ARBA" id="ARBA00023077"/>
    </source>
</evidence>
<keyword evidence="8 12" id="KW-0798">TonB box</keyword>
<feature type="domain" description="TonB-dependent receptor plug" evidence="16">
    <location>
        <begin position="56"/>
        <end position="164"/>
    </location>
</feature>
<feature type="signal peptide" evidence="14">
    <location>
        <begin position="1"/>
        <end position="28"/>
    </location>
</feature>
<keyword evidence="4" id="KW-0410">Iron transport</keyword>
<reference evidence="17 18" key="1">
    <citation type="submission" date="2018-11" db="EMBL/GenBank/DDBJ databases">
        <title>Genomic Encyclopedia of Type Strains, Phase IV (KMG-IV): sequencing the most valuable type-strain genomes for metagenomic binning, comparative biology and taxonomic classification.</title>
        <authorList>
            <person name="Goeker M."/>
        </authorList>
    </citation>
    <scope>NUCLEOTIDE SEQUENCE [LARGE SCALE GENOMIC DNA]</scope>
    <source>
        <strain evidence="17 18">DSM 21945</strain>
    </source>
</reference>
<evidence type="ECO:0000256" key="4">
    <source>
        <dbReference type="ARBA" id="ARBA00022496"/>
    </source>
</evidence>